<organism evidence="2 3">
    <name type="scientific">Confluentibacter flavum</name>
    <dbReference type="NCBI Taxonomy" id="1909700"/>
    <lineage>
        <taxon>Bacteria</taxon>
        <taxon>Pseudomonadati</taxon>
        <taxon>Bacteroidota</taxon>
        <taxon>Flavobacteriia</taxon>
        <taxon>Flavobacteriales</taxon>
        <taxon>Flavobacteriaceae</taxon>
        <taxon>Confluentibacter</taxon>
    </lineage>
</organism>
<dbReference type="Pfam" id="PF04657">
    <property type="entry name" value="DMT_YdcZ"/>
    <property type="match status" value="1"/>
</dbReference>
<feature type="transmembrane region" description="Helical" evidence="1">
    <location>
        <begin position="40"/>
        <end position="58"/>
    </location>
</feature>
<dbReference type="PANTHER" id="PTHR34821:SF2">
    <property type="entry name" value="INNER MEMBRANE PROTEIN YDCZ"/>
    <property type="match status" value="1"/>
</dbReference>
<dbReference type="GO" id="GO:0005886">
    <property type="term" value="C:plasma membrane"/>
    <property type="evidence" value="ECO:0007669"/>
    <property type="project" value="TreeGrafter"/>
</dbReference>
<dbReference type="OrthoDB" id="9097160at2"/>
<feature type="transmembrane region" description="Helical" evidence="1">
    <location>
        <begin position="132"/>
        <end position="148"/>
    </location>
</feature>
<dbReference type="EMBL" id="PJEO01000009">
    <property type="protein sequence ID" value="PKQ46668.1"/>
    <property type="molecule type" value="Genomic_DNA"/>
</dbReference>
<feature type="transmembrane region" description="Helical" evidence="1">
    <location>
        <begin position="70"/>
        <end position="91"/>
    </location>
</feature>
<keyword evidence="1" id="KW-1133">Transmembrane helix</keyword>
<evidence type="ECO:0000313" key="2">
    <source>
        <dbReference type="EMBL" id="PKQ46668.1"/>
    </source>
</evidence>
<comment type="caution">
    <text evidence="2">The sequence shown here is derived from an EMBL/GenBank/DDBJ whole genome shotgun (WGS) entry which is preliminary data.</text>
</comment>
<dbReference type="RefSeq" id="WP_106658110.1">
    <property type="nucleotide sequence ID" value="NZ_PJEO01000009.1"/>
</dbReference>
<reference evidence="2 3" key="1">
    <citation type="submission" date="2017-12" db="EMBL/GenBank/DDBJ databases">
        <title>Confluentibacter flavum sp. nov., isolated from the saline lake.</title>
        <authorList>
            <person name="Yu L."/>
        </authorList>
    </citation>
    <scope>NUCLEOTIDE SEQUENCE [LARGE SCALE GENOMIC DNA]</scope>
    <source>
        <strain evidence="2 3">3B</strain>
    </source>
</reference>
<protein>
    <recommendedName>
        <fullName evidence="4">EamA-like transporter family protein</fullName>
    </recommendedName>
</protein>
<dbReference type="InterPro" id="IPR006750">
    <property type="entry name" value="YdcZ"/>
</dbReference>
<name>A0A2N3HP94_9FLAO</name>
<proteinExistence type="predicted"/>
<evidence type="ECO:0000256" key="1">
    <source>
        <dbReference type="SAM" id="Phobius"/>
    </source>
</evidence>
<feature type="transmembrane region" description="Helical" evidence="1">
    <location>
        <begin position="97"/>
        <end position="120"/>
    </location>
</feature>
<keyword evidence="1" id="KW-0812">Transmembrane</keyword>
<keyword evidence="1" id="KW-0472">Membrane</keyword>
<accession>A0A2N3HP94</accession>
<dbReference type="PANTHER" id="PTHR34821">
    <property type="entry name" value="INNER MEMBRANE PROTEIN YDCZ"/>
    <property type="match status" value="1"/>
</dbReference>
<sequence>MKPKMYLYVLMLLIGVVLAVHLSMNSQVGAIVKNPQMGNAIFWCIGGITAIIIGATNWDPEVFVRLKEVPVWLLIAGAMGAALVFGIAWIIPKIGAAPAFVIMIAGQVIAGMVMSHYGWLGAPVEPISTTKVLGALLLIGGAGLVTFSK</sequence>
<dbReference type="Proteomes" id="UP000233435">
    <property type="component" value="Unassembled WGS sequence"/>
</dbReference>
<keyword evidence="3" id="KW-1185">Reference proteome</keyword>
<evidence type="ECO:0008006" key="4">
    <source>
        <dbReference type="Google" id="ProtNLM"/>
    </source>
</evidence>
<evidence type="ECO:0000313" key="3">
    <source>
        <dbReference type="Proteomes" id="UP000233435"/>
    </source>
</evidence>
<gene>
    <name evidence="2" type="ORF">CSW08_01325</name>
</gene>
<dbReference type="AlphaFoldDB" id="A0A2N3HP94"/>